<dbReference type="HOGENOM" id="CLU_2506970_0_0_3"/>
<evidence type="ECO:0000313" key="1">
    <source>
        <dbReference type="EMBL" id="EDX77162.1"/>
    </source>
</evidence>
<dbReference type="Proteomes" id="UP000003835">
    <property type="component" value="Unassembled WGS sequence"/>
</dbReference>
<protein>
    <submittedName>
        <fullName evidence="1">Uncharacterized protein</fullName>
    </submittedName>
</protein>
<gene>
    <name evidence="1" type="ORF">MC7420_299</name>
</gene>
<reference evidence="1 2" key="1">
    <citation type="submission" date="2008-07" db="EMBL/GenBank/DDBJ databases">
        <authorList>
            <person name="Tandeau de Marsac N."/>
            <person name="Ferriera S."/>
            <person name="Johnson J."/>
            <person name="Kravitz S."/>
            <person name="Beeson K."/>
            <person name="Sutton G."/>
            <person name="Rogers Y.-H."/>
            <person name="Friedman R."/>
            <person name="Frazier M."/>
            <person name="Venter J.C."/>
        </authorList>
    </citation>
    <scope>NUCLEOTIDE SEQUENCE [LARGE SCALE GENOMIC DNA]</scope>
    <source>
        <strain evidence="1 2">PCC 7420</strain>
    </source>
</reference>
<keyword evidence="2" id="KW-1185">Reference proteome</keyword>
<organism evidence="1 2">
    <name type="scientific">Coleofasciculus chthonoplastes PCC 7420</name>
    <dbReference type="NCBI Taxonomy" id="118168"/>
    <lineage>
        <taxon>Bacteria</taxon>
        <taxon>Bacillati</taxon>
        <taxon>Cyanobacteriota</taxon>
        <taxon>Cyanophyceae</taxon>
        <taxon>Coleofasciculales</taxon>
        <taxon>Coleofasciculaceae</taxon>
        <taxon>Coleofasciculus</taxon>
    </lineage>
</organism>
<sequence length="85" mass="9265">MGGWASIKDCFGVGSDGGIKLEKILYIVTLLNQLWRKLAVKGRWGSWGSNVETRHGASGSWGSDSEKLIGCPINPLFDPFAELIK</sequence>
<accession>B4VKP7</accession>
<proteinExistence type="predicted"/>
<evidence type="ECO:0000313" key="2">
    <source>
        <dbReference type="Proteomes" id="UP000003835"/>
    </source>
</evidence>
<dbReference type="AlphaFoldDB" id="B4VKP7"/>
<name>B4VKP7_9CYAN</name>
<dbReference type="EMBL" id="DS989844">
    <property type="protein sequence ID" value="EDX77162.1"/>
    <property type="molecule type" value="Genomic_DNA"/>
</dbReference>